<dbReference type="PROSITE" id="PS50163">
    <property type="entry name" value="RECA_3"/>
    <property type="match status" value="1"/>
</dbReference>
<proteinExistence type="inferred from homology"/>
<feature type="region of interest" description="Disordered" evidence="9">
    <location>
        <begin position="49"/>
        <end position="76"/>
    </location>
</feature>
<evidence type="ECO:0000313" key="12">
    <source>
        <dbReference type="EMBL" id="CAD8686131.1"/>
    </source>
</evidence>
<feature type="domain" description="RecA family profile 2" evidence="11">
    <location>
        <begin position="272"/>
        <end position="346"/>
    </location>
</feature>
<dbReference type="EMBL" id="HBFA01035051">
    <property type="protein sequence ID" value="CAD8686131.1"/>
    <property type="molecule type" value="Transcribed_RNA"/>
</dbReference>
<name>A0A7S0WUZ5_9CHLO</name>
<dbReference type="InterPro" id="IPR020587">
    <property type="entry name" value="RecA_monomer-monomer_interface"/>
</dbReference>
<evidence type="ECO:0000256" key="4">
    <source>
        <dbReference type="ARBA" id="ARBA00023125"/>
    </source>
</evidence>
<dbReference type="GO" id="GO:0006281">
    <property type="term" value="P:DNA repair"/>
    <property type="evidence" value="ECO:0007669"/>
    <property type="project" value="InterPro"/>
</dbReference>
<dbReference type="HAMAP" id="MF_00268">
    <property type="entry name" value="RecA"/>
    <property type="match status" value="1"/>
</dbReference>
<dbReference type="InterPro" id="IPR049261">
    <property type="entry name" value="RecA-like_C"/>
</dbReference>
<dbReference type="InterPro" id="IPR027417">
    <property type="entry name" value="P-loop_NTPase"/>
</dbReference>
<dbReference type="Pfam" id="PF00154">
    <property type="entry name" value="RecA_N"/>
    <property type="match status" value="1"/>
</dbReference>
<evidence type="ECO:0000259" key="10">
    <source>
        <dbReference type="PROSITE" id="PS50162"/>
    </source>
</evidence>
<dbReference type="InterPro" id="IPR023400">
    <property type="entry name" value="RecA_C_sf"/>
</dbReference>
<organism evidence="12">
    <name type="scientific">Pyramimonas obovata</name>
    <dbReference type="NCBI Taxonomy" id="1411642"/>
    <lineage>
        <taxon>Eukaryota</taxon>
        <taxon>Viridiplantae</taxon>
        <taxon>Chlorophyta</taxon>
        <taxon>Pyramimonadophyceae</taxon>
        <taxon>Pyramimonadales</taxon>
        <taxon>Pyramimonadaceae</taxon>
        <taxon>Pyramimonas</taxon>
        <taxon>Pyramimonas incertae sedis</taxon>
    </lineage>
</organism>
<dbReference type="SMART" id="SM00382">
    <property type="entry name" value="AAA"/>
    <property type="match status" value="1"/>
</dbReference>
<accession>A0A7S0WUZ5</accession>
<dbReference type="InterPro" id="IPR003593">
    <property type="entry name" value="AAA+_ATPase"/>
</dbReference>
<dbReference type="PANTHER" id="PTHR45900">
    <property type="entry name" value="RECA"/>
    <property type="match status" value="1"/>
</dbReference>
<evidence type="ECO:0000256" key="2">
    <source>
        <dbReference type="ARBA" id="ARBA00022741"/>
    </source>
</evidence>
<comment type="similarity">
    <text evidence="1 7">Belongs to the RecA family.</text>
</comment>
<comment type="function">
    <text evidence="6">Involved in recombination ability and DNA strand transfer activity.</text>
</comment>
<dbReference type="GO" id="GO:0006310">
    <property type="term" value="P:DNA recombination"/>
    <property type="evidence" value="ECO:0007669"/>
    <property type="project" value="UniProtKB-KW"/>
</dbReference>
<evidence type="ECO:0000256" key="5">
    <source>
        <dbReference type="ARBA" id="ARBA00023172"/>
    </source>
</evidence>
<dbReference type="NCBIfam" id="TIGR02012">
    <property type="entry name" value="tigrfam_recA"/>
    <property type="match status" value="1"/>
</dbReference>
<dbReference type="InterPro" id="IPR020584">
    <property type="entry name" value="DNA_recomb/repair_RecA_CS"/>
</dbReference>
<evidence type="ECO:0000256" key="6">
    <source>
        <dbReference type="ARBA" id="ARBA00056887"/>
    </source>
</evidence>
<dbReference type="PROSITE" id="PS50162">
    <property type="entry name" value="RECA_2"/>
    <property type="match status" value="1"/>
</dbReference>
<dbReference type="PANTHER" id="PTHR45900:SF1">
    <property type="entry name" value="MITOCHONDRIAL DNA REPAIR PROTEIN RECA HOMOLOG-RELATED"/>
    <property type="match status" value="1"/>
</dbReference>
<dbReference type="InterPro" id="IPR013765">
    <property type="entry name" value="DNA_recomb/repair_RecA"/>
</dbReference>
<dbReference type="Pfam" id="PF21096">
    <property type="entry name" value="RecA_C"/>
    <property type="match status" value="1"/>
</dbReference>
<gene>
    <name evidence="12" type="ORF">POBO1169_LOCUS17563</name>
</gene>
<dbReference type="PRINTS" id="PR00142">
    <property type="entry name" value="RECA"/>
</dbReference>
<dbReference type="PROSITE" id="PS00321">
    <property type="entry name" value="RECA_1"/>
    <property type="match status" value="1"/>
</dbReference>
<dbReference type="GO" id="GO:0003697">
    <property type="term" value="F:single-stranded DNA binding"/>
    <property type="evidence" value="ECO:0007669"/>
    <property type="project" value="InterPro"/>
</dbReference>
<dbReference type="InterPro" id="IPR049428">
    <property type="entry name" value="RecA-like_N"/>
</dbReference>
<dbReference type="SUPFAM" id="SSF52540">
    <property type="entry name" value="P-loop containing nucleoside triphosphate hydrolases"/>
    <property type="match status" value="1"/>
</dbReference>
<evidence type="ECO:0000256" key="7">
    <source>
        <dbReference type="RuleBase" id="RU003422"/>
    </source>
</evidence>
<dbReference type="GO" id="GO:0005524">
    <property type="term" value="F:ATP binding"/>
    <property type="evidence" value="ECO:0007669"/>
    <property type="project" value="UniProtKB-KW"/>
</dbReference>
<dbReference type="InterPro" id="IPR020588">
    <property type="entry name" value="RecA_ATP-bd"/>
</dbReference>
<dbReference type="GO" id="GO:0140664">
    <property type="term" value="F:ATP-dependent DNA damage sensor activity"/>
    <property type="evidence" value="ECO:0007669"/>
    <property type="project" value="InterPro"/>
</dbReference>
<evidence type="ECO:0000259" key="11">
    <source>
        <dbReference type="PROSITE" id="PS50163"/>
    </source>
</evidence>
<dbReference type="FunFam" id="3.40.50.300:FF:000087">
    <property type="entry name" value="Recombinase RecA"/>
    <property type="match status" value="1"/>
</dbReference>
<sequence length="431" mass="46429">MATLASSFVQPTRVCLHQQHSPAASQFSVRRAPHQAGWDRPQRVMVQSAVSKEREGAKGTSKVTRNSKTTSEKMTADAKKQALQSVFDSLDAMYGKGTIMKMGDAKFMQTETFPSGSMTLDLALGGGYPKGRIVEIYGPESSGKTTLALHAMAEMQKLGGTAAFIDAEHAFDADYAAALGVNTDDLLVSQPSSGEMALEVVDRLVRSGAVDVIAVDSVAALVPQAEIEGEMGLVQVGTQARLMSQGLRKLVQNASKGKCTVIFINQIRHKIGVFYGSPETTSGGNALKFYASVRIDIRRIGFVKGPNGIEVGNRVRTKIVKNKVARPYQVAESDLMYGTGLSFVGSLLDCAETCSVVDRKGAWYSYGKTRLGQGRDKSIQFLEENPEVCSKIEAATRASQKAIDAATIDEDEVVSEDEHLLDEDEAAELDD</sequence>
<reference evidence="12" key="1">
    <citation type="submission" date="2021-01" db="EMBL/GenBank/DDBJ databases">
        <authorList>
            <person name="Corre E."/>
            <person name="Pelletier E."/>
            <person name="Niang G."/>
            <person name="Scheremetjew M."/>
            <person name="Finn R."/>
            <person name="Kale V."/>
            <person name="Holt S."/>
            <person name="Cochrane G."/>
            <person name="Meng A."/>
            <person name="Brown T."/>
            <person name="Cohen L."/>
        </authorList>
    </citation>
    <scope>NUCLEOTIDE SEQUENCE</scope>
    <source>
        <strain evidence="12">CCMP722</strain>
    </source>
</reference>
<evidence type="ECO:0000256" key="3">
    <source>
        <dbReference type="ARBA" id="ARBA00022840"/>
    </source>
</evidence>
<keyword evidence="3 7" id="KW-0067">ATP-binding</keyword>
<dbReference type="SUPFAM" id="SSF54752">
    <property type="entry name" value="RecA protein, C-terminal domain"/>
    <property type="match status" value="1"/>
</dbReference>
<feature type="domain" description="RecA family profile 1" evidence="10">
    <location>
        <begin position="109"/>
        <end position="267"/>
    </location>
</feature>
<keyword evidence="2 7" id="KW-0547">Nucleotide-binding</keyword>
<feature type="region of interest" description="Disordered" evidence="9">
    <location>
        <begin position="411"/>
        <end position="431"/>
    </location>
</feature>
<keyword evidence="8" id="KW-0227">DNA damage</keyword>
<protein>
    <submittedName>
        <fullName evidence="12">Uncharacterized protein</fullName>
    </submittedName>
</protein>
<evidence type="ECO:0000256" key="9">
    <source>
        <dbReference type="SAM" id="MobiDB-lite"/>
    </source>
</evidence>
<dbReference type="Gene3D" id="3.40.50.300">
    <property type="entry name" value="P-loop containing nucleotide triphosphate hydrolases"/>
    <property type="match status" value="1"/>
</dbReference>
<dbReference type="CDD" id="cd00983">
    <property type="entry name" value="RecA"/>
    <property type="match status" value="1"/>
</dbReference>
<keyword evidence="5 8" id="KW-0233">DNA recombination</keyword>
<evidence type="ECO:0000256" key="1">
    <source>
        <dbReference type="ARBA" id="ARBA00009391"/>
    </source>
</evidence>
<evidence type="ECO:0000256" key="8">
    <source>
        <dbReference type="RuleBase" id="RU004527"/>
    </source>
</evidence>
<dbReference type="AlphaFoldDB" id="A0A7S0WUZ5"/>
<keyword evidence="4 8" id="KW-0238">DNA-binding</keyword>